<evidence type="ECO:0000256" key="7">
    <source>
        <dbReference type="ARBA" id="ARBA00022679"/>
    </source>
</evidence>
<dbReference type="InterPro" id="IPR040079">
    <property type="entry name" value="Glutathione_S-Trfase"/>
</dbReference>
<evidence type="ECO:0000256" key="1">
    <source>
        <dbReference type="ARBA" id="ARBA00001622"/>
    </source>
</evidence>
<dbReference type="FunFam" id="1.20.1050.10:FF:000010">
    <property type="entry name" value="Maleylacetoacetate isomerase isoform 1"/>
    <property type="match status" value="1"/>
</dbReference>
<comment type="pathway">
    <text evidence="4">Amino-acid degradation; L-phenylalanine degradation; acetoacetate and fumarate from L-phenylalanine: step 5/6.</text>
</comment>
<dbReference type="EnsemblMetazoa" id="CapteT17982">
    <property type="protein sequence ID" value="CapteP17982"/>
    <property type="gene ID" value="CapteG17982"/>
</dbReference>
<evidence type="ECO:0000256" key="11">
    <source>
        <dbReference type="ARBA" id="ARBA00047960"/>
    </source>
</evidence>
<dbReference type="EMBL" id="KB305378">
    <property type="protein sequence ID" value="ELU01132.1"/>
    <property type="molecule type" value="Genomic_DNA"/>
</dbReference>
<evidence type="ECO:0000256" key="2">
    <source>
        <dbReference type="ARBA" id="ARBA00001955"/>
    </source>
</evidence>
<comment type="catalytic activity">
    <reaction evidence="11">
        <text>RX + glutathione = an S-substituted glutathione + a halide anion + H(+)</text>
        <dbReference type="Rhea" id="RHEA:16437"/>
        <dbReference type="ChEBI" id="CHEBI:15378"/>
        <dbReference type="ChEBI" id="CHEBI:16042"/>
        <dbReference type="ChEBI" id="CHEBI:17792"/>
        <dbReference type="ChEBI" id="CHEBI:57925"/>
        <dbReference type="ChEBI" id="CHEBI:90779"/>
        <dbReference type="EC" id="2.5.1.18"/>
    </reaction>
</comment>
<evidence type="ECO:0000256" key="5">
    <source>
        <dbReference type="ARBA" id="ARBA00010007"/>
    </source>
</evidence>
<dbReference type="PROSITE" id="PS50404">
    <property type="entry name" value="GST_NTER"/>
    <property type="match status" value="1"/>
</dbReference>
<evidence type="ECO:0000313" key="15">
    <source>
        <dbReference type="EnsemblMetazoa" id="CapteP17982"/>
    </source>
</evidence>
<gene>
    <name evidence="14" type="ORF">CAPTEDRAFT_17982</name>
</gene>
<dbReference type="CDD" id="cd03042">
    <property type="entry name" value="GST_N_Zeta"/>
    <property type="match status" value="1"/>
</dbReference>
<dbReference type="SUPFAM" id="SSF47616">
    <property type="entry name" value="GST C-terminal domain-like"/>
    <property type="match status" value="1"/>
</dbReference>
<feature type="domain" description="GST N-terminal" evidence="12">
    <location>
        <begin position="4"/>
        <end position="87"/>
    </location>
</feature>
<keyword evidence="8" id="KW-0828">Tyrosine catabolism</keyword>
<dbReference type="NCBIfam" id="TIGR01262">
    <property type="entry name" value="maiA"/>
    <property type="match status" value="1"/>
</dbReference>
<name>R7UCZ0_CAPTE</name>
<evidence type="ECO:0000256" key="6">
    <source>
        <dbReference type="ARBA" id="ARBA00022490"/>
    </source>
</evidence>
<dbReference type="CDD" id="cd03191">
    <property type="entry name" value="GST_C_Zeta"/>
    <property type="match status" value="1"/>
</dbReference>
<accession>R7UCZ0</accession>
<comment type="similarity">
    <text evidence="5">Belongs to the GST superfamily. Zeta family.</text>
</comment>
<reference evidence="14 16" key="2">
    <citation type="journal article" date="2013" name="Nature">
        <title>Insights into bilaterian evolution from three spiralian genomes.</title>
        <authorList>
            <person name="Simakov O."/>
            <person name="Marletaz F."/>
            <person name="Cho S.J."/>
            <person name="Edsinger-Gonzales E."/>
            <person name="Havlak P."/>
            <person name="Hellsten U."/>
            <person name="Kuo D.H."/>
            <person name="Larsson T."/>
            <person name="Lv J."/>
            <person name="Arendt D."/>
            <person name="Savage R."/>
            <person name="Osoegawa K."/>
            <person name="de Jong P."/>
            <person name="Grimwood J."/>
            <person name="Chapman J.A."/>
            <person name="Shapiro H."/>
            <person name="Aerts A."/>
            <person name="Otillar R.P."/>
            <person name="Terry A.Y."/>
            <person name="Boore J.L."/>
            <person name="Grigoriev I.V."/>
            <person name="Lindberg D.R."/>
            <person name="Seaver E.C."/>
            <person name="Weisblat D.A."/>
            <person name="Putnam N.H."/>
            <person name="Rokhsar D.S."/>
        </authorList>
    </citation>
    <scope>NUCLEOTIDE SEQUENCE</scope>
    <source>
        <strain evidence="14 16">I ESC-2004</strain>
    </source>
</reference>
<keyword evidence="10" id="KW-0413">Isomerase</keyword>
<dbReference type="PANTHER" id="PTHR42673:SF4">
    <property type="entry name" value="MALEYLACETOACETATE ISOMERASE"/>
    <property type="match status" value="1"/>
</dbReference>
<dbReference type="EMBL" id="AMQN01001766">
    <property type="status" value="NOT_ANNOTATED_CDS"/>
    <property type="molecule type" value="Genomic_DNA"/>
</dbReference>
<dbReference type="Gene3D" id="1.20.1050.10">
    <property type="match status" value="1"/>
</dbReference>
<comment type="subcellular location">
    <subcellularLocation>
        <location evidence="3">Cytoplasm</location>
    </subcellularLocation>
</comment>
<dbReference type="AlphaFoldDB" id="R7UCZ0"/>
<dbReference type="InterPro" id="IPR004045">
    <property type="entry name" value="Glutathione_S-Trfase_N"/>
</dbReference>
<dbReference type="UniPathway" id="UPA00139">
    <property type="reaction ID" value="UER00340"/>
</dbReference>
<dbReference type="InterPro" id="IPR010987">
    <property type="entry name" value="Glutathione-S-Trfase_C-like"/>
</dbReference>
<dbReference type="PANTHER" id="PTHR42673">
    <property type="entry name" value="MALEYLACETOACETATE ISOMERASE"/>
    <property type="match status" value="1"/>
</dbReference>
<dbReference type="OMA" id="WYRHWVR"/>
<dbReference type="Proteomes" id="UP000014760">
    <property type="component" value="Unassembled WGS sequence"/>
</dbReference>
<dbReference type="OrthoDB" id="202840at2759"/>
<dbReference type="InterPro" id="IPR034333">
    <property type="entry name" value="GST_Zeta_N"/>
</dbReference>
<evidence type="ECO:0000256" key="3">
    <source>
        <dbReference type="ARBA" id="ARBA00004496"/>
    </source>
</evidence>
<feature type="domain" description="GST C-terminal" evidence="13">
    <location>
        <begin position="92"/>
        <end position="217"/>
    </location>
</feature>
<dbReference type="GO" id="GO:0016034">
    <property type="term" value="F:maleylacetoacetate isomerase activity"/>
    <property type="evidence" value="ECO:0007669"/>
    <property type="project" value="UniProtKB-EC"/>
</dbReference>
<dbReference type="GO" id="GO:0006559">
    <property type="term" value="P:L-phenylalanine catabolic process"/>
    <property type="evidence" value="ECO:0007669"/>
    <property type="project" value="UniProtKB-UniPathway"/>
</dbReference>
<evidence type="ECO:0000256" key="9">
    <source>
        <dbReference type="ARBA" id="ARBA00023232"/>
    </source>
</evidence>
<dbReference type="Pfam" id="PF14497">
    <property type="entry name" value="GST_C_3"/>
    <property type="match status" value="1"/>
</dbReference>
<organism evidence="14">
    <name type="scientific">Capitella teleta</name>
    <name type="common">Polychaete worm</name>
    <dbReference type="NCBI Taxonomy" id="283909"/>
    <lineage>
        <taxon>Eukaryota</taxon>
        <taxon>Metazoa</taxon>
        <taxon>Spiralia</taxon>
        <taxon>Lophotrochozoa</taxon>
        <taxon>Annelida</taxon>
        <taxon>Polychaeta</taxon>
        <taxon>Sedentaria</taxon>
        <taxon>Scolecida</taxon>
        <taxon>Capitellidae</taxon>
        <taxon>Capitella</taxon>
    </lineage>
</organism>
<protein>
    <submittedName>
        <fullName evidence="14 15">Uncharacterized protein</fullName>
    </submittedName>
</protein>
<dbReference type="GO" id="GO:0005739">
    <property type="term" value="C:mitochondrion"/>
    <property type="evidence" value="ECO:0007669"/>
    <property type="project" value="TreeGrafter"/>
</dbReference>
<comment type="cofactor">
    <cofactor evidence="2">
        <name>glutathione</name>
        <dbReference type="ChEBI" id="CHEBI:57925"/>
    </cofactor>
</comment>
<keyword evidence="7" id="KW-0808">Transferase</keyword>
<dbReference type="InterPro" id="IPR004046">
    <property type="entry name" value="GST_C"/>
</dbReference>
<evidence type="ECO:0000256" key="4">
    <source>
        <dbReference type="ARBA" id="ARBA00004671"/>
    </source>
</evidence>
<dbReference type="InterPro" id="IPR036249">
    <property type="entry name" value="Thioredoxin-like_sf"/>
</dbReference>
<reference evidence="16" key="1">
    <citation type="submission" date="2012-12" db="EMBL/GenBank/DDBJ databases">
        <authorList>
            <person name="Hellsten U."/>
            <person name="Grimwood J."/>
            <person name="Chapman J.A."/>
            <person name="Shapiro H."/>
            <person name="Aerts A."/>
            <person name="Otillar R.P."/>
            <person name="Terry A.Y."/>
            <person name="Boore J.L."/>
            <person name="Simakov O."/>
            <person name="Marletaz F."/>
            <person name="Cho S.-J."/>
            <person name="Edsinger-Gonzales E."/>
            <person name="Havlak P."/>
            <person name="Kuo D.-H."/>
            <person name="Larsson T."/>
            <person name="Lv J."/>
            <person name="Arendt D."/>
            <person name="Savage R."/>
            <person name="Osoegawa K."/>
            <person name="de Jong P."/>
            <person name="Lindberg D.R."/>
            <person name="Seaver E.C."/>
            <person name="Weisblat D.A."/>
            <person name="Putnam N.H."/>
            <person name="Grigoriev I.V."/>
            <person name="Rokhsar D.S."/>
        </authorList>
    </citation>
    <scope>NUCLEOTIDE SEQUENCE</scope>
    <source>
        <strain evidence="16">I ESC-2004</strain>
    </source>
</reference>
<dbReference type="GO" id="GO:0006749">
    <property type="term" value="P:glutathione metabolic process"/>
    <property type="evidence" value="ECO:0007669"/>
    <property type="project" value="TreeGrafter"/>
</dbReference>
<dbReference type="SUPFAM" id="SSF52833">
    <property type="entry name" value="Thioredoxin-like"/>
    <property type="match status" value="1"/>
</dbReference>
<dbReference type="SFLD" id="SFLDG00358">
    <property type="entry name" value="Main_(cytGST)"/>
    <property type="match status" value="1"/>
</dbReference>
<dbReference type="PROSITE" id="PS50405">
    <property type="entry name" value="GST_CTER"/>
    <property type="match status" value="1"/>
</dbReference>
<dbReference type="FunCoup" id="R7UCZ0">
    <property type="interactions" value="928"/>
</dbReference>
<dbReference type="Pfam" id="PF02798">
    <property type="entry name" value="GST_N"/>
    <property type="match status" value="1"/>
</dbReference>
<keyword evidence="9" id="KW-0585">Phenylalanine catabolism</keyword>
<dbReference type="GO" id="GO:0004364">
    <property type="term" value="F:glutathione transferase activity"/>
    <property type="evidence" value="ECO:0007669"/>
    <property type="project" value="UniProtKB-EC"/>
</dbReference>
<dbReference type="InterPro" id="IPR036282">
    <property type="entry name" value="Glutathione-S-Trfase_C_sf"/>
</dbReference>
<dbReference type="SFLD" id="SFLDS00019">
    <property type="entry name" value="Glutathione_Transferase_(cytos"/>
    <property type="match status" value="1"/>
</dbReference>
<dbReference type="InterPro" id="IPR005955">
    <property type="entry name" value="GST_Zeta"/>
</dbReference>
<dbReference type="InterPro" id="IPR034330">
    <property type="entry name" value="GST_Zeta_C"/>
</dbReference>
<dbReference type="STRING" id="283909.R7UCZ0"/>
<dbReference type="FunFam" id="3.40.30.10:FF:000041">
    <property type="entry name" value="Maleylacetoacetate isomerase isoform 1"/>
    <property type="match status" value="1"/>
</dbReference>
<evidence type="ECO:0000256" key="8">
    <source>
        <dbReference type="ARBA" id="ARBA00022878"/>
    </source>
</evidence>
<dbReference type="HOGENOM" id="CLU_011226_20_1_1"/>
<sequence length="221" mass="24611">MPPDPPILYSYFRSSASWRVRIALAIKGIDYEYRAVNLIKDGGQQRTSEYKERNPMAQVPALVIDGVTLTQSLAIIEYIEETRPENPIHPKDPVARAQARKLAEIINSGIQPIQNLSVLQHVEKLTSRPESKAEWGHFFINKGFVALEKEIAQTAGKYSVGDTVTIADLCLVPQVYNANRFKVDLDAFPTIKRVAAALAELDAFKKADPVAQPDCPEDLKP</sequence>
<reference evidence="15" key="3">
    <citation type="submission" date="2015-06" db="UniProtKB">
        <authorList>
            <consortium name="EnsemblMetazoa"/>
        </authorList>
    </citation>
    <scope>IDENTIFICATION</scope>
</reference>
<keyword evidence="6" id="KW-0963">Cytoplasm</keyword>
<comment type="catalytic activity">
    <reaction evidence="1">
        <text>4-maleylacetoacetate = 4-fumarylacetoacetate</text>
        <dbReference type="Rhea" id="RHEA:14817"/>
        <dbReference type="ChEBI" id="CHEBI:17105"/>
        <dbReference type="ChEBI" id="CHEBI:18034"/>
        <dbReference type="EC" id="5.2.1.2"/>
    </reaction>
</comment>
<dbReference type="GO" id="GO:0006572">
    <property type="term" value="P:L-tyrosine catabolic process"/>
    <property type="evidence" value="ECO:0007669"/>
    <property type="project" value="UniProtKB-KW"/>
</dbReference>
<evidence type="ECO:0000256" key="10">
    <source>
        <dbReference type="ARBA" id="ARBA00023235"/>
    </source>
</evidence>
<keyword evidence="16" id="KW-1185">Reference proteome</keyword>
<dbReference type="Gene3D" id="3.40.30.10">
    <property type="entry name" value="Glutaredoxin"/>
    <property type="match status" value="1"/>
</dbReference>
<evidence type="ECO:0000259" key="12">
    <source>
        <dbReference type="PROSITE" id="PS50404"/>
    </source>
</evidence>
<evidence type="ECO:0000259" key="13">
    <source>
        <dbReference type="PROSITE" id="PS50405"/>
    </source>
</evidence>
<evidence type="ECO:0000313" key="14">
    <source>
        <dbReference type="EMBL" id="ELU01132.1"/>
    </source>
</evidence>
<evidence type="ECO:0000313" key="16">
    <source>
        <dbReference type="Proteomes" id="UP000014760"/>
    </source>
</evidence>
<proteinExistence type="inferred from homology"/>